<accession>A0A348FVW7</accession>
<dbReference type="GO" id="GO:0016075">
    <property type="term" value="P:rRNA catabolic process"/>
    <property type="evidence" value="ECO:0007669"/>
    <property type="project" value="TreeGrafter"/>
</dbReference>
<proteinExistence type="inferred from homology"/>
<dbReference type="PIRSF" id="PIRSF033490">
    <property type="entry name" value="MazF"/>
    <property type="match status" value="1"/>
</dbReference>
<dbReference type="GO" id="GO:0016787">
    <property type="term" value="F:hydrolase activity"/>
    <property type="evidence" value="ECO:0007669"/>
    <property type="project" value="UniProtKB-KW"/>
</dbReference>
<name>A0A348FVW7_9HYPH</name>
<evidence type="ECO:0000313" key="3">
    <source>
        <dbReference type="Proteomes" id="UP000266934"/>
    </source>
</evidence>
<dbReference type="Pfam" id="PF02452">
    <property type="entry name" value="PemK_toxin"/>
    <property type="match status" value="1"/>
</dbReference>
<dbReference type="Gene3D" id="2.30.30.110">
    <property type="match status" value="1"/>
</dbReference>
<dbReference type="SUPFAM" id="SSF50118">
    <property type="entry name" value="Cell growth inhibitor/plasmid maintenance toxic component"/>
    <property type="match status" value="1"/>
</dbReference>
<dbReference type="InterPro" id="IPR003477">
    <property type="entry name" value="PemK-like"/>
</dbReference>
<dbReference type="AlphaFoldDB" id="A0A348FVW7"/>
<comment type="similarity">
    <text evidence="1">Belongs to the PemK/MazF family.</text>
</comment>
<comment type="function">
    <text evidence="1">Toxic component of a type II toxin-antitoxin (TA) system.</text>
</comment>
<protein>
    <recommendedName>
        <fullName evidence="1">mRNA interferase</fullName>
        <ecNumber evidence="1">3.1.-.-</ecNumber>
    </recommendedName>
</protein>
<keyword evidence="1" id="KW-0378">Hydrolase</keyword>
<evidence type="ECO:0000313" key="2">
    <source>
        <dbReference type="EMBL" id="BBF91450.1"/>
    </source>
</evidence>
<sequence>MVSEQVRPEPKRFEVWQVALDPTIGSEISKVRPCVVISPDQMNAVLATVIVAPLTSTHKRWPSRVVVEFGGRTGDIALDHIRSVDKQRLRRRLGTLDPAVAGEMLETLVTMFQA</sequence>
<dbReference type="KEGG" id="blag:BLTE_01350"/>
<gene>
    <name evidence="2" type="ORF">BLTE_01350</name>
</gene>
<dbReference type="PANTHER" id="PTHR33988">
    <property type="entry name" value="ENDORIBONUCLEASE MAZF-RELATED"/>
    <property type="match status" value="1"/>
</dbReference>
<organism evidence="2 3">
    <name type="scientific">Blastochloris tepida</name>
    <dbReference type="NCBI Taxonomy" id="2233851"/>
    <lineage>
        <taxon>Bacteria</taxon>
        <taxon>Pseudomonadati</taxon>
        <taxon>Pseudomonadota</taxon>
        <taxon>Alphaproteobacteria</taxon>
        <taxon>Hyphomicrobiales</taxon>
        <taxon>Blastochloridaceae</taxon>
        <taxon>Blastochloris</taxon>
    </lineage>
</organism>
<dbReference type="PANTHER" id="PTHR33988:SF2">
    <property type="entry name" value="ENDORIBONUCLEASE MAZF"/>
    <property type="match status" value="1"/>
</dbReference>
<dbReference type="Proteomes" id="UP000266934">
    <property type="component" value="Chromosome"/>
</dbReference>
<dbReference type="EMBL" id="AP018907">
    <property type="protein sequence ID" value="BBF91450.1"/>
    <property type="molecule type" value="Genomic_DNA"/>
</dbReference>
<reference evidence="2 3" key="1">
    <citation type="submission" date="2018-08" db="EMBL/GenBank/DDBJ databases">
        <title>Complete genome sequencing of Blastochloris tepida GI.</title>
        <authorList>
            <person name="Tsukatani Y."/>
            <person name="Mori H."/>
        </authorList>
    </citation>
    <scope>NUCLEOTIDE SEQUENCE [LARGE SCALE GENOMIC DNA]</scope>
    <source>
        <strain evidence="2 3">GI</strain>
    </source>
</reference>
<keyword evidence="1" id="KW-0540">Nuclease</keyword>
<dbReference type="GO" id="GO:0004521">
    <property type="term" value="F:RNA endonuclease activity"/>
    <property type="evidence" value="ECO:0007669"/>
    <property type="project" value="TreeGrafter"/>
</dbReference>
<keyword evidence="1" id="KW-0255">Endonuclease</keyword>
<evidence type="ECO:0000256" key="1">
    <source>
        <dbReference type="PIRNR" id="PIRNR033490"/>
    </source>
</evidence>
<dbReference type="InterPro" id="IPR011067">
    <property type="entry name" value="Plasmid_toxin/cell-grow_inhib"/>
</dbReference>
<dbReference type="GO" id="GO:0003677">
    <property type="term" value="F:DNA binding"/>
    <property type="evidence" value="ECO:0007669"/>
    <property type="project" value="InterPro"/>
</dbReference>
<keyword evidence="3" id="KW-1185">Reference proteome</keyword>
<dbReference type="GO" id="GO:0006402">
    <property type="term" value="P:mRNA catabolic process"/>
    <property type="evidence" value="ECO:0007669"/>
    <property type="project" value="TreeGrafter"/>
</dbReference>
<dbReference type="EC" id="3.1.-.-" evidence="1"/>